<gene>
    <name evidence="2" type="ORF">RAMLITH_01090</name>
</gene>
<feature type="region of interest" description="Disordered" evidence="1">
    <location>
        <begin position="1"/>
        <end position="73"/>
    </location>
</feature>
<accession>A0A7X6DC54</accession>
<sequence>MDGTSRSGEWHDGSEAKDLGRDVRAMAPASGEGSQAALEMWKRRERARALLNAREPRRFRSDTRSRRDGDRPG</sequence>
<evidence type="ECO:0000313" key="2">
    <source>
        <dbReference type="EMBL" id="NKE64402.1"/>
    </source>
</evidence>
<evidence type="ECO:0000256" key="1">
    <source>
        <dbReference type="SAM" id="MobiDB-lite"/>
    </source>
</evidence>
<feature type="compositionally biased region" description="Basic and acidic residues" evidence="1">
    <location>
        <begin position="8"/>
        <end position="24"/>
    </location>
</feature>
<dbReference type="AlphaFoldDB" id="A0A7X6DC54"/>
<feature type="compositionally biased region" description="Basic and acidic residues" evidence="1">
    <location>
        <begin position="54"/>
        <end position="73"/>
    </location>
</feature>
<evidence type="ECO:0000313" key="3">
    <source>
        <dbReference type="Proteomes" id="UP000521868"/>
    </source>
</evidence>
<keyword evidence="3" id="KW-1185">Reference proteome</keyword>
<dbReference type="Proteomes" id="UP000521868">
    <property type="component" value="Unassembled WGS sequence"/>
</dbReference>
<dbReference type="EMBL" id="VTOX01000001">
    <property type="protein sequence ID" value="NKE64402.1"/>
    <property type="molecule type" value="Genomic_DNA"/>
</dbReference>
<proteinExistence type="predicted"/>
<protein>
    <submittedName>
        <fullName evidence="2">Uncharacterized protein</fullName>
    </submittedName>
</protein>
<name>A0A7X6DC54_9BURK</name>
<dbReference type="RefSeq" id="WP_168105493.1">
    <property type="nucleotide sequence ID" value="NZ_VTOX01000001.1"/>
</dbReference>
<reference evidence="2 3" key="1">
    <citation type="journal article" date="2020" name="Nature">
        <title>Bacterial chemolithoautotrophy via manganese oxidation.</title>
        <authorList>
            <person name="Yu H."/>
            <person name="Leadbetter J.R."/>
        </authorList>
    </citation>
    <scope>NUCLEOTIDE SEQUENCE [LARGE SCALE GENOMIC DNA]</scope>
    <source>
        <strain evidence="2 3">RBP-1</strain>
    </source>
</reference>
<organism evidence="2 3">
    <name type="scientific">Ramlibacter lithotrophicus</name>
    <dbReference type="NCBI Taxonomy" id="2606681"/>
    <lineage>
        <taxon>Bacteria</taxon>
        <taxon>Pseudomonadati</taxon>
        <taxon>Pseudomonadota</taxon>
        <taxon>Betaproteobacteria</taxon>
        <taxon>Burkholderiales</taxon>
        <taxon>Comamonadaceae</taxon>
        <taxon>Ramlibacter</taxon>
    </lineage>
</organism>
<comment type="caution">
    <text evidence="2">The sequence shown here is derived from an EMBL/GenBank/DDBJ whole genome shotgun (WGS) entry which is preliminary data.</text>
</comment>